<reference evidence="2" key="1">
    <citation type="journal article" date="2019" name="Int. J. Syst. Evol. Microbiol.">
        <title>The Global Catalogue of Microorganisms (GCM) 10K type strain sequencing project: providing services to taxonomists for standard genome sequencing and annotation.</title>
        <authorList>
            <consortium name="The Broad Institute Genomics Platform"/>
            <consortium name="The Broad Institute Genome Sequencing Center for Infectious Disease"/>
            <person name="Wu L."/>
            <person name="Ma J."/>
        </authorList>
    </citation>
    <scope>NUCLEOTIDE SEQUENCE [LARGE SCALE GENOMIC DNA]</scope>
    <source>
        <strain evidence="2">KACC 11904</strain>
    </source>
</reference>
<name>A0ABW0KCI5_9BACL</name>
<evidence type="ECO:0000313" key="1">
    <source>
        <dbReference type="EMBL" id="MFC5450211.1"/>
    </source>
</evidence>
<sequence length="105" mass="11679">MAEHITVIPEQLYPDLHNKNFERLNIFDVETVAPCVHADSWIDAKDRATLRFAVDARSRIVSNLRKYPAVSLSVVGTGSVHAFLTEDVRAAAKLDGQVFNAMKKA</sequence>
<gene>
    <name evidence="1" type="ORF">ACFPOG_18335</name>
</gene>
<protein>
    <submittedName>
        <fullName evidence="1">Uncharacterized protein</fullName>
    </submittedName>
</protein>
<keyword evidence="2" id="KW-1185">Reference proteome</keyword>
<dbReference type="EMBL" id="JBHSMJ010000025">
    <property type="protein sequence ID" value="MFC5450211.1"/>
    <property type="molecule type" value="Genomic_DNA"/>
</dbReference>
<dbReference type="RefSeq" id="WP_270885507.1">
    <property type="nucleotide sequence ID" value="NZ_JAQFVF010000089.1"/>
</dbReference>
<dbReference type="Proteomes" id="UP001596044">
    <property type="component" value="Unassembled WGS sequence"/>
</dbReference>
<dbReference type="InterPro" id="IPR012349">
    <property type="entry name" value="Split_barrel_FMN-bd"/>
</dbReference>
<evidence type="ECO:0000313" key="2">
    <source>
        <dbReference type="Proteomes" id="UP001596044"/>
    </source>
</evidence>
<proteinExistence type="predicted"/>
<comment type="caution">
    <text evidence="1">The sequence shown here is derived from an EMBL/GenBank/DDBJ whole genome shotgun (WGS) entry which is preliminary data.</text>
</comment>
<accession>A0ABW0KCI5</accession>
<organism evidence="1 2">
    <name type="scientific">Paenibacillus aestuarii</name>
    <dbReference type="NCBI Taxonomy" id="516965"/>
    <lineage>
        <taxon>Bacteria</taxon>
        <taxon>Bacillati</taxon>
        <taxon>Bacillota</taxon>
        <taxon>Bacilli</taxon>
        <taxon>Bacillales</taxon>
        <taxon>Paenibacillaceae</taxon>
        <taxon>Paenibacillus</taxon>
    </lineage>
</organism>
<dbReference type="Gene3D" id="2.30.110.10">
    <property type="entry name" value="Electron Transport, Fmn-binding Protein, Chain A"/>
    <property type="match status" value="1"/>
</dbReference>